<dbReference type="EMBL" id="HG793127">
    <property type="protein sequence ID" value="CDK26566.1"/>
    <property type="molecule type" value="Genomic_DNA"/>
</dbReference>
<feature type="compositionally biased region" description="Basic residues" evidence="7">
    <location>
        <begin position="250"/>
        <end position="260"/>
    </location>
</feature>
<dbReference type="Gene3D" id="4.10.240.10">
    <property type="entry name" value="Zn(2)-C6 fungal-type DNA-binding domain"/>
    <property type="match status" value="1"/>
</dbReference>
<evidence type="ECO:0000256" key="6">
    <source>
        <dbReference type="ARBA" id="ARBA00023242"/>
    </source>
</evidence>
<dbReference type="RefSeq" id="XP_022458568.1">
    <property type="nucleotide sequence ID" value="XM_022602800.1"/>
</dbReference>
<keyword evidence="1" id="KW-0479">Metal-binding</keyword>
<sequence>MNSDSFFEESATPIRLPQINSIFPLRLRNLNEFVGVSPPSPLYAPPQTTPVESPLSGKKSLYPVVTPWSFGRPIFPEFGSENQENLNSRNLPIPFCSPFDRTRQDVQGRSVSLNHCFELQTPRSKELAVDLNLDFSEKTRNTIKKVFLDSSSPASSRSSNNVCEKNRSFWRTVMGEKAPVILTEKSILSTSQDMDDDATITAPATDEADGVLDIAKQQKAESSDPDFEISNTKRNKPVKRNRSSSSVKTRDRRHTKRNPKQQRWSEEKKKKKKLALEESKLTNRKTVLPRSKNGCWTCRLRRKRCPEDKPECSECVRLGLECDGYLAEKPWFALSAEAGRYRMEQIKQVTISKKGRGGNKKDQVMTAYVRETETSS</sequence>
<keyword evidence="10" id="KW-1185">Reference proteome</keyword>
<keyword evidence="6" id="KW-0539">Nucleus</keyword>
<proteinExistence type="predicted"/>
<accession>W6MJV6</accession>
<dbReference type="SUPFAM" id="SSF57701">
    <property type="entry name" value="Zn2/Cys6 DNA-binding domain"/>
    <property type="match status" value="1"/>
</dbReference>
<dbReference type="CDD" id="cd00067">
    <property type="entry name" value="GAL4"/>
    <property type="match status" value="1"/>
</dbReference>
<dbReference type="GO" id="GO:0003677">
    <property type="term" value="F:DNA binding"/>
    <property type="evidence" value="ECO:0007669"/>
    <property type="project" value="UniProtKB-KW"/>
</dbReference>
<dbReference type="HOGENOM" id="CLU_735800_0_0_1"/>
<reference evidence="9" key="2">
    <citation type="submission" date="2014-02" db="EMBL/GenBank/DDBJ databases">
        <title>Complete DNA sequence of /Kuraishia capsulata/ illustrates novel genomic features among budding yeasts (/Saccharomycotina/).</title>
        <authorList>
            <person name="Morales L."/>
            <person name="Noel B."/>
            <person name="Porcel B."/>
            <person name="Marcet-Houben M."/>
            <person name="Hullo M-F."/>
            <person name="Sacerdot C."/>
            <person name="Tekaia F."/>
            <person name="Leh-Louis V."/>
            <person name="Despons L."/>
            <person name="Khanna V."/>
            <person name="Aury J-M."/>
            <person name="Barbe V."/>
            <person name="Couloux A."/>
            <person name="Labadie K."/>
            <person name="Pelletier E."/>
            <person name="Souciet J-L."/>
            <person name="Boekhout T."/>
            <person name="Gabaldon T."/>
            <person name="Wincker P."/>
            <person name="Dujon B."/>
        </authorList>
    </citation>
    <scope>NUCLEOTIDE SEQUENCE</scope>
    <source>
        <strain evidence="9">CBS 1993</strain>
    </source>
</reference>
<keyword evidence="4" id="KW-0238">DNA-binding</keyword>
<evidence type="ECO:0000256" key="1">
    <source>
        <dbReference type="ARBA" id="ARBA00022723"/>
    </source>
</evidence>
<evidence type="ECO:0000313" key="9">
    <source>
        <dbReference type="EMBL" id="CDK26566.1"/>
    </source>
</evidence>
<dbReference type="Proteomes" id="UP000019384">
    <property type="component" value="Unassembled WGS sequence"/>
</dbReference>
<feature type="compositionally biased region" description="Basic and acidic residues" evidence="7">
    <location>
        <begin position="263"/>
        <end position="281"/>
    </location>
</feature>
<keyword evidence="5" id="KW-0804">Transcription</keyword>
<dbReference type="GO" id="GO:0000981">
    <property type="term" value="F:DNA-binding transcription factor activity, RNA polymerase II-specific"/>
    <property type="evidence" value="ECO:0007669"/>
    <property type="project" value="InterPro"/>
</dbReference>
<dbReference type="Pfam" id="PF00172">
    <property type="entry name" value="Zn_clus"/>
    <property type="match status" value="1"/>
</dbReference>
<reference evidence="9" key="1">
    <citation type="submission" date="2013-12" db="EMBL/GenBank/DDBJ databases">
        <authorList>
            <person name="Genoscope - CEA"/>
        </authorList>
    </citation>
    <scope>NUCLEOTIDE SEQUENCE</scope>
    <source>
        <strain evidence="9">CBS 1993</strain>
    </source>
</reference>
<keyword evidence="3" id="KW-0805">Transcription regulation</keyword>
<dbReference type="PROSITE" id="PS00463">
    <property type="entry name" value="ZN2_CY6_FUNGAL_1"/>
    <property type="match status" value="1"/>
</dbReference>
<dbReference type="AlphaFoldDB" id="W6MJV6"/>
<feature type="region of interest" description="Disordered" evidence="7">
    <location>
        <begin position="218"/>
        <end position="283"/>
    </location>
</feature>
<evidence type="ECO:0000256" key="3">
    <source>
        <dbReference type="ARBA" id="ARBA00023015"/>
    </source>
</evidence>
<evidence type="ECO:0000313" key="10">
    <source>
        <dbReference type="Proteomes" id="UP000019384"/>
    </source>
</evidence>
<dbReference type="PANTHER" id="PTHR36206:SF4">
    <property type="entry name" value="HYPOTHETICAL CONSERVED PROTEIN (EUROFUNG)-RELATED"/>
    <property type="match status" value="1"/>
</dbReference>
<evidence type="ECO:0000256" key="7">
    <source>
        <dbReference type="SAM" id="MobiDB-lite"/>
    </source>
</evidence>
<feature type="compositionally biased region" description="Basic residues" evidence="7">
    <location>
        <begin position="233"/>
        <end position="242"/>
    </location>
</feature>
<dbReference type="PROSITE" id="PS50048">
    <property type="entry name" value="ZN2_CY6_FUNGAL_2"/>
    <property type="match status" value="1"/>
</dbReference>
<dbReference type="STRING" id="1382522.W6MJV6"/>
<dbReference type="GO" id="GO:0008270">
    <property type="term" value="F:zinc ion binding"/>
    <property type="evidence" value="ECO:0007669"/>
    <property type="project" value="InterPro"/>
</dbReference>
<dbReference type="OrthoDB" id="3251668at2759"/>
<evidence type="ECO:0000256" key="4">
    <source>
        <dbReference type="ARBA" id="ARBA00023125"/>
    </source>
</evidence>
<gene>
    <name evidence="9" type="ORF">KUCA_T00002538001</name>
</gene>
<dbReference type="PANTHER" id="PTHR36206">
    <property type="entry name" value="ASPERCRYPTIN BIOSYNTHESIS CLUSTER-SPECIFIC TRANSCRIPTION REGULATOR ATNN-RELATED"/>
    <property type="match status" value="1"/>
</dbReference>
<evidence type="ECO:0000259" key="8">
    <source>
        <dbReference type="PROSITE" id="PS50048"/>
    </source>
</evidence>
<dbReference type="InterPro" id="IPR052360">
    <property type="entry name" value="Transcr_Regulatory_Proteins"/>
</dbReference>
<name>W6MJV6_9ASCO</name>
<protein>
    <recommendedName>
        <fullName evidence="8">Zn(2)-C6 fungal-type domain-containing protein</fullName>
    </recommendedName>
</protein>
<dbReference type="SMART" id="SM00066">
    <property type="entry name" value="GAL4"/>
    <property type="match status" value="1"/>
</dbReference>
<evidence type="ECO:0000256" key="2">
    <source>
        <dbReference type="ARBA" id="ARBA00022833"/>
    </source>
</evidence>
<keyword evidence="2" id="KW-0862">Zinc</keyword>
<dbReference type="InterPro" id="IPR036864">
    <property type="entry name" value="Zn2-C6_fun-type_DNA-bd_sf"/>
</dbReference>
<dbReference type="InterPro" id="IPR001138">
    <property type="entry name" value="Zn2Cys6_DnaBD"/>
</dbReference>
<organism evidence="9 10">
    <name type="scientific">Kuraishia capsulata CBS 1993</name>
    <dbReference type="NCBI Taxonomy" id="1382522"/>
    <lineage>
        <taxon>Eukaryota</taxon>
        <taxon>Fungi</taxon>
        <taxon>Dikarya</taxon>
        <taxon>Ascomycota</taxon>
        <taxon>Saccharomycotina</taxon>
        <taxon>Pichiomycetes</taxon>
        <taxon>Pichiales</taxon>
        <taxon>Pichiaceae</taxon>
        <taxon>Kuraishia</taxon>
    </lineage>
</organism>
<evidence type="ECO:0000256" key="5">
    <source>
        <dbReference type="ARBA" id="ARBA00023163"/>
    </source>
</evidence>
<dbReference type="GeneID" id="34519956"/>
<feature type="domain" description="Zn(2)-C6 fungal-type" evidence="8">
    <location>
        <begin position="294"/>
        <end position="322"/>
    </location>
</feature>